<evidence type="ECO:0000313" key="2">
    <source>
        <dbReference type="Proteomes" id="UP001060215"/>
    </source>
</evidence>
<dbReference type="Proteomes" id="UP001060215">
    <property type="component" value="Chromosome 5"/>
</dbReference>
<comment type="caution">
    <text evidence="1">The sequence shown here is derived from an EMBL/GenBank/DDBJ whole genome shotgun (WGS) entry which is preliminary data.</text>
</comment>
<keyword evidence="2" id="KW-1185">Reference proteome</keyword>
<name>A0ACC0HGN1_9ERIC</name>
<organism evidence="1 2">
    <name type="scientific">Camellia lanceoleosa</name>
    <dbReference type="NCBI Taxonomy" id="1840588"/>
    <lineage>
        <taxon>Eukaryota</taxon>
        <taxon>Viridiplantae</taxon>
        <taxon>Streptophyta</taxon>
        <taxon>Embryophyta</taxon>
        <taxon>Tracheophyta</taxon>
        <taxon>Spermatophyta</taxon>
        <taxon>Magnoliopsida</taxon>
        <taxon>eudicotyledons</taxon>
        <taxon>Gunneridae</taxon>
        <taxon>Pentapetalae</taxon>
        <taxon>asterids</taxon>
        <taxon>Ericales</taxon>
        <taxon>Theaceae</taxon>
        <taxon>Camellia</taxon>
    </lineage>
</organism>
<protein>
    <submittedName>
        <fullName evidence="1">Cytochrome f</fullName>
    </submittedName>
</protein>
<proteinExistence type="predicted"/>
<sequence>MVKESSYAPEDRLLRAILGTQVPHITRSISVSLMIYIITQTSISSAYPIFAQQGYENPQLIGRIVCANCHLANKPMDIEVPQAVLPDTVFEAIVRIPYDMQSKQVLANGKKYVSLKY</sequence>
<reference evidence="1 2" key="1">
    <citation type="journal article" date="2022" name="Plant J.">
        <title>Chromosome-level genome of Camellia lanceoleosa provides a valuable resource for understanding genome evolution and self-incompatibility.</title>
        <authorList>
            <person name="Gong W."/>
            <person name="Xiao S."/>
            <person name="Wang L."/>
            <person name="Liao Z."/>
            <person name="Chang Y."/>
            <person name="Mo W."/>
            <person name="Hu G."/>
            <person name="Li W."/>
            <person name="Zhao G."/>
            <person name="Zhu H."/>
            <person name="Hu X."/>
            <person name="Ji K."/>
            <person name="Xiang X."/>
            <person name="Song Q."/>
            <person name="Yuan D."/>
            <person name="Jin S."/>
            <person name="Zhang L."/>
        </authorList>
    </citation>
    <scope>NUCLEOTIDE SEQUENCE [LARGE SCALE GENOMIC DNA]</scope>
    <source>
        <strain evidence="1">SQ_2022a</strain>
    </source>
</reference>
<dbReference type="EMBL" id="CM045762">
    <property type="protein sequence ID" value="KAI8011818.1"/>
    <property type="molecule type" value="Genomic_DNA"/>
</dbReference>
<evidence type="ECO:0000313" key="1">
    <source>
        <dbReference type="EMBL" id="KAI8011818.1"/>
    </source>
</evidence>
<gene>
    <name evidence="1" type="ORF">LOK49_LG06G02095</name>
</gene>
<accession>A0ACC0HGN1</accession>